<dbReference type="GO" id="GO:0004842">
    <property type="term" value="F:ubiquitin-protein transferase activity"/>
    <property type="evidence" value="ECO:0007669"/>
    <property type="project" value="InterPro"/>
</dbReference>
<dbReference type="InterPro" id="IPR017907">
    <property type="entry name" value="Znf_RING_CS"/>
</dbReference>
<proteinExistence type="predicted"/>
<evidence type="ECO:0000256" key="2">
    <source>
        <dbReference type="ARBA" id="ARBA00022771"/>
    </source>
</evidence>
<keyword evidence="5" id="KW-0175">Coiled coil</keyword>
<name>A0A1U8E0D7_ALLSI</name>
<dbReference type="SUPFAM" id="SSF57850">
    <property type="entry name" value="RING/U-box"/>
    <property type="match status" value="1"/>
</dbReference>
<gene>
    <name evidence="8" type="primary">LOC106723321</name>
</gene>
<evidence type="ECO:0000313" key="7">
    <source>
        <dbReference type="Proteomes" id="UP000189705"/>
    </source>
</evidence>
<accession>A0A1U8E0D7</accession>
<dbReference type="Gene3D" id="3.30.40.10">
    <property type="entry name" value="Zinc/RING finger domain, C3HC4 (zinc finger)"/>
    <property type="match status" value="1"/>
</dbReference>
<dbReference type="GO" id="GO:0008270">
    <property type="term" value="F:zinc ion binding"/>
    <property type="evidence" value="ECO:0007669"/>
    <property type="project" value="UniProtKB-KW"/>
</dbReference>
<dbReference type="Proteomes" id="UP000189705">
    <property type="component" value="Unplaced"/>
</dbReference>
<evidence type="ECO:0000256" key="5">
    <source>
        <dbReference type="SAM" id="Coils"/>
    </source>
</evidence>
<feature type="domain" description="RING-type" evidence="6">
    <location>
        <begin position="789"/>
        <end position="825"/>
    </location>
</feature>
<evidence type="ECO:0000259" key="6">
    <source>
        <dbReference type="PROSITE" id="PS50089"/>
    </source>
</evidence>
<dbReference type="InterPro" id="IPR013083">
    <property type="entry name" value="Znf_RING/FYVE/PHD"/>
</dbReference>
<reference evidence="8" key="1">
    <citation type="submission" date="2025-08" db="UniProtKB">
        <authorList>
            <consortium name="RefSeq"/>
        </authorList>
    </citation>
    <scope>IDENTIFICATION</scope>
</reference>
<keyword evidence="1" id="KW-0479">Metal-binding</keyword>
<dbReference type="KEGG" id="asn:106723321"/>
<evidence type="ECO:0000256" key="3">
    <source>
        <dbReference type="ARBA" id="ARBA00022833"/>
    </source>
</evidence>
<dbReference type="InterPro" id="IPR001841">
    <property type="entry name" value="Znf_RING"/>
</dbReference>
<dbReference type="InParanoid" id="A0A1U8E0D7"/>
<feature type="coiled-coil region" evidence="5">
    <location>
        <begin position="337"/>
        <end position="364"/>
    </location>
</feature>
<dbReference type="PROSITE" id="PS50089">
    <property type="entry name" value="ZF_RING_2"/>
    <property type="match status" value="1"/>
</dbReference>
<dbReference type="RefSeq" id="XP_014382960.2">
    <property type="nucleotide sequence ID" value="XM_014527474.2"/>
</dbReference>
<dbReference type="STRING" id="38654.A0A1U8E0D7"/>
<dbReference type="PROSITE" id="PS00518">
    <property type="entry name" value="ZF_RING_1"/>
    <property type="match status" value="1"/>
</dbReference>
<dbReference type="AlphaFoldDB" id="A0A1U8E0D7"/>
<protein>
    <submittedName>
        <fullName evidence="8">E3 ubiquitin-protein ligase rnf213-alpha-like</fullName>
    </submittedName>
</protein>
<organism evidence="7 8">
    <name type="scientific">Alligator sinensis</name>
    <name type="common">Chinese alligator</name>
    <dbReference type="NCBI Taxonomy" id="38654"/>
    <lineage>
        <taxon>Eukaryota</taxon>
        <taxon>Metazoa</taxon>
        <taxon>Chordata</taxon>
        <taxon>Craniata</taxon>
        <taxon>Vertebrata</taxon>
        <taxon>Euteleostomi</taxon>
        <taxon>Archelosauria</taxon>
        <taxon>Archosauria</taxon>
        <taxon>Crocodylia</taxon>
        <taxon>Alligatoridae</taxon>
        <taxon>Alligatorinae</taxon>
        <taxon>Alligator</taxon>
    </lineage>
</organism>
<dbReference type="GO" id="GO:0016887">
    <property type="term" value="F:ATP hydrolysis activity"/>
    <property type="evidence" value="ECO:0007669"/>
    <property type="project" value="InterPro"/>
</dbReference>
<keyword evidence="3" id="KW-0862">Zinc</keyword>
<dbReference type="InterPro" id="IPR031248">
    <property type="entry name" value="RNF213"/>
</dbReference>
<dbReference type="PANTHER" id="PTHR22605:SF16">
    <property type="entry name" value="E3 UBIQUITIN-PROTEIN LIGASE RNF213"/>
    <property type="match status" value="1"/>
</dbReference>
<evidence type="ECO:0000256" key="1">
    <source>
        <dbReference type="ARBA" id="ARBA00022723"/>
    </source>
</evidence>
<sequence>MNTILSSRQVEVRRKLQQWARLFVTVGDAGCCSIRWSNGNPKEQDVFIGFSEDVSATVLLQCSQSSLQGNFVFNEKQVLEACKSKFIDCATPDSILRLKYSSLQDAKQIQDLYFGRQKRNDLTDVLRKSMNAQSNVDATTGLCLEVSTHARLLNQRELDMVTKKLNLQNRICCVFLSQFETEHAFRQELSKFFSQSPDEKLLLVQFNFDEPQSSKRLLACAKYCIVDERRKSQSPGLSHVVVITKVPRIQGGSGYLAFSGDEWTSLHLDKLLPLEHFTATLGQLSKMSVAEVFMKSAQQGLHADGSAKPGGTETGDSRCLEENVQLLNIEYLIKQSIQKAVIQLEDKQDNRERATRRIQILYDALFSAQKKTAFVHSFMGELKKRICRLLQEREKRSLEPKEWTFHQAKSGKFILEGTSFRHTLWIYIEDIMVNVFAQILAVIDANNNLDHISQEAPLSDLWLRMFQDESFLKIKYTSKVPDAKIAVLSMTEDPNTSVVCQFPFSWVLKADLDAIWETVHQAKGFPRDPTRDSAEMFQRLIQNVPMPDVDEVDVVQFYASDFVRMALPGQDFKVYEVLSNVLITSAKKLHSSVAGNDLQFSLIWLHIEYFYLRDTYQLFIDLVKTEESITNELQNMYSKDSTAMFVSLDALNILLRQLQPTEETFVSFATCLAWLKRVKSIKHTLNWVTSDDYQIRLYSEKAKLLSSVLHRWNSTNIIYLLIDHLLHDETAMDEKLLRTVVKQSVFLWSLLYKTEDLKPEKIFEIVTKVLKTCSNHAVKVYFGKGVDKCRSCQQEITDPAQLPCEHIFCTQCILDWKHKQCRICKENIPKDYTPTVSQVTREAVENCNKFRRKCNSFFVEFVSSYCFGGRIPPPAKVIEQLIKFVACKPANSERPESRCGKSNLSSPTHSTITVYKPTSDLSPFEECMDPSPTVKSSLLKMLLQCRLDDVKIHLQAYLSRMEEVITSNQSIRDDFYFMVVRCFEDFMYSSSQEDASQEAEHCITSADLSTPSCAAVTDVDTLQLIARLRLAISHVATVLGTEFLSAAVPETRMNSEDAEKHRALLNAMKNMVENAQTPWPQIFLFRALLNIHGVNIMQKVLERERWILPRGCETSEFMDTRSNKTLMISALGKAEDQLNGIKSEAAKNLTAVVKQMESILEVPLLSEEPTEKLKKILSVIRSRDNCTYLEVVFHTAVVLSLSQQPITQVFRSICFQPSAVKDTYLPTMPGDLVSDMQNWKMTETEKMW</sequence>
<dbReference type="PANTHER" id="PTHR22605">
    <property type="entry name" value="RZ-TYPE DOMAIN-CONTAINING PROTEIN"/>
    <property type="match status" value="1"/>
</dbReference>
<dbReference type="GeneID" id="106723321"/>
<feature type="non-terminal residue" evidence="8">
    <location>
        <position position="1248"/>
    </location>
</feature>
<evidence type="ECO:0000313" key="8">
    <source>
        <dbReference type="RefSeq" id="XP_014382960.2"/>
    </source>
</evidence>
<keyword evidence="2 4" id="KW-0863">Zinc-finger</keyword>
<evidence type="ECO:0000256" key="4">
    <source>
        <dbReference type="PROSITE-ProRule" id="PRU00175"/>
    </source>
</evidence>
<keyword evidence="7" id="KW-1185">Reference proteome</keyword>